<evidence type="ECO:0000256" key="4">
    <source>
        <dbReference type="SAM" id="MobiDB-lite"/>
    </source>
</evidence>
<dbReference type="PANTHER" id="PTHR11347">
    <property type="entry name" value="CYCLIC NUCLEOTIDE PHOSPHODIESTERASE"/>
    <property type="match status" value="1"/>
</dbReference>
<evidence type="ECO:0000256" key="2">
    <source>
        <dbReference type="ARBA" id="ARBA00022801"/>
    </source>
</evidence>
<dbReference type="GO" id="GO:0046872">
    <property type="term" value="F:metal ion binding"/>
    <property type="evidence" value="ECO:0007669"/>
    <property type="project" value="UniProtKB-KW"/>
</dbReference>
<feature type="compositionally biased region" description="Polar residues" evidence="4">
    <location>
        <begin position="153"/>
        <end position="165"/>
    </location>
</feature>
<evidence type="ECO:0000256" key="1">
    <source>
        <dbReference type="ARBA" id="ARBA00022723"/>
    </source>
</evidence>
<dbReference type="Gene3D" id="1.10.1300.10">
    <property type="entry name" value="3'5'-cyclic nucleotide phosphodiesterase, catalytic domain"/>
    <property type="match status" value="1"/>
</dbReference>
<evidence type="ECO:0000256" key="3">
    <source>
        <dbReference type="PIRSR" id="PIRSR623088-3"/>
    </source>
</evidence>
<protein>
    <submittedName>
        <fullName evidence="7">PDEase domain-containing protein</fullName>
    </submittedName>
</protein>
<keyword evidence="6" id="KW-1185">Reference proteome</keyword>
<dbReference type="WBParaSite" id="PSAMB.scaffold8259size6433.g31178.t1">
    <property type="protein sequence ID" value="PSAMB.scaffold8259size6433.g31178.t1"/>
    <property type="gene ID" value="PSAMB.scaffold8259size6433.g31178"/>
</dbReference>
<dbReference type="PROSITE" id="PS51845">
    <property type="entry name" value="PDEASE_I_2"/>
    <property type="match status" value="1"/>
</dbReference>
<dbReference type="GO" id="GO:0007165">
    <property type="term" value="P:signal transduction"/>
    <property type="evidence" value="ECO:0007669"/>
    <property type="project" value="InterPro"/>
</dbReference>
<organism evidence="6 7">
    <name type="scientific">Plectus sambesii</name>
    <dbReference type="NCBI Taxonomy" id="2011161"/>
    <lineage>
        <taxon>Eukaryota</taxon>
        <taxon>Metazoa</taxon>
        <taxon>Ecdysozoa</taxon>
        <taxon>Nematoda</taxon>
        <taxon>Chromadorea</taxon>
        <taxon>Plectida</taxon>
        <taxon>Plectina</taxon>
        <taxon>Plectoidea</taxon>
        <taxon>Plectidae</taxon>
        <taxon>Plectus</taxon>
    </lineage>
</organism>
<dbReference type="InterPro" id="IPR002073">
    <property type="entry name" value="PDEase_catalytic_dom"/>
</dbReference>
<sequence>MQFNGKVQGEGGFDMSSESDRVLVAQMVIKMADINSPCKPFDLHRQWTDRICAEFYAQGDEEKRLGMSVSPYMDRNEPQVAKLQDSFIAHIVSPLTLAMNEAGMLPIMSGYDEPELLRFLKQNHQTWLAELNAQDTNEVDEKQLNVKLDEDATSQLSSAGSQQSVGVEDQHEMTTIQEKEEDEEYL</sequence>
<evidence type="ECO:0000313" key="7">
    <source>
        <dbReference type="WBParaSite" id="PSAMB.scaffold8259size6433.g31178.t1"/>
    </source>
</evidence>
<keyword evidence="2" id="KW-0378">Hydrolase</keyword>
<name>A0A914XF59_9BILA</name>
<evidence type="ECO:0000259" key="5">
    <source>
        <dbReference type="PROSITE" id="PS51845"/>
    </source>
</evidence>
<dbReference type="PRINTS" id="PR00387">
    <property type="entry name" value="PDIESTERASE1"/>
</dbReference>
<accession>A0A914XF59</accession>
<feature type="region of interest" description="Disordered" evidence="4">
    <location>
        <begin position="150"/>
        <end position="186"/>
    </location>
</feature>
<dbReference type="Proteomes" id="UP000887566">
    <property type="component" value="Unplaced"/>
</dbReference>
<dbReference type="InterPro" id="IPR023088">
    <property type="entry name" value="PDEase"/>
</dbReference>
<feature type="binding site" evidence="3">
    <location>
        <position position="33"/>
    </location>
    <ligand>
        <name>Zn(2+)</name>
        <dbReference type="ChEBI" id="CHEBI:29105"/>
        <label>1</label>
    </ligand>
</feature>
<keyword evidence="1 3" id="KW-0479">Metal-binding</keyword>
<evidence type="ECO:0000313" key="6">
    <source>
        <dbReference type="Proteomes" id="UP000887566"/>
    </source>
</evidence>
<dbReference type="AlphaFoldDB" id="A0A914XF59"/>
<dbReference type="SUPFAM" id="SSF109604">
    <property type="entry name" value="HD-domain/PDEase-like"/>
    <property type="match status" value="1"/>
</dbReference>
<reference evidence="7" key="1">
    <citation type="submission" date="2022-11" db="UniProtKB">
        <authorList>
            <consortium name="WormBaseParasite"/>
        </authorList>
    </citation>
    <scope>IDENTIFICATION</scope>
</reference>
<dbReference type="InterPro" id="IPR036971">
    <property type="entry name" value="PDEase_catalytic_dom_sf"/>
</dbReference>
<dbReference type="GO" id="GO:0004114">
    <property type="term" value="F:3',5'-cyclic-nucleotide phosphodiesterase activity"/>
    <property type="evidence" value="ECO:0007669"/>
    <property type="project" value="InterPro"/>
</dbReference>
<feature type="domain" description="PDEase" evidence="5">
    <location>
        <begin position="1"/>
        <end position="134"/>
    </location>
</feature>
<dbReference type="Pfam" id="PF00233">
    <property type="entry name" value="PDEase_I"/>
    <property type="match status" value="1"/>
</dbReference>
<proteinExistence type="predicted"/>